<dbReference type="Proteomes" id="UP000823775">
    <property type="component" value="Unassembled WGS sequence"/>
</dbReference>
<gene>
    <name evidence="2" type="ORF">HAX54_014782</name>
</gene>
<organism evidence="2 3">
    <name type="scientific">Datura stramonium</name>
    <name type="common">Jimsonweed</name>
    <name type="synonym">Common thornapple</name>
    <dbReference type="NCBI Taxonomy" id="4076"/>
    <lineage>
        <taxon>Eukaryota</taxon>
        <taxon>Viridiplantae</taxon>
        <taxon>Streptophyta</taxon>
        <taxon>Embryophyta</taxon>
        <taxon>Tracheophyta</taxon>
        <taxon>Spermatophyta</taxon>
        <taxon>Magnoliopsida</taxon>
        <taxon>eudicotyledons</taxon>
        <taxon>Gunneridae</taxon>
        <taxon>Pentapetalae</taxon>
        <taxon>asterids</taxon>
        <taxon>lamiids</taxon>
        <taxon>Solanales</taxon>
        <taxon>Solanaceae</taxon>
        <taxon>Solanoideae</taxon>
        <taxon>Datureae</taxon>
        <taxon>Datura</taxon>
    </lineage>
</organism>
<accession>A0ABS8TQV0</accession>
<dbReference type="EMBL" id="JACEIK010001928">
    <property type="protein sequence ID" value="MCD7473148.1"/>
    <property type="molecule type" value="Genomic_DNA"/>
</dbReference>
<feature type="region of interest" description="Disordered" evidence="1">
    <location>
        <begin position="85"/>
        <end position="114"/>
    </location>
</feature>
<feature type="non-terminal residue" evidence="2">
    <location>
        <position position="1"/>
    </location>
</feature>
<evidence type="ECO:0000313" key="3">
    <source>
        <dbReference type="Proteomes" id="UP000823775"/>
    </source>
</evidence>
<comment type="caution">
    <text evidence="2">The sequence shown here is derived from an EMBL/GenBank/DDBJ whole genome shotgun (WGS) entry which is preliminary data.</text>
</comment>
<name>A0ABS8TQV0_DATST</name>
<reference evidence="2 3" key="1">
    <citation type="journal article" date="2021" name="BMC Genomics">
        <title>Datura genome reveals duplications of psychoactive alkaloid biosynthetic genes and high mutation rate following tissue culture.</title>
        <authorList>
            <person name="Rajewski A."/>
            <person name="Carter-House D."/>
            <person name="Stajich J."/>
            <person name="Litt A."/>
        </authorList>
    </citation>
    <scope>NUCLEOTIDE SEQUENCE [LARGE SCALE GENOMIC DNA]</scope>
    <source>
        <strain evidence="2">AR-01</strain>
    </source>
</reference>
<evidence type="ECO:0000256" key="1">
    <source>
        <dbReference type="SAM" id="MobiDB-lite"/>
    </source>
</evidence>
<keyword evidence="3" id="KW-1185">Reference proteome</keyword>
<proteinExistence type="predicted"/>
<sequence length="114" mass="12696">ENNDNSFITATHLATFFEFFLGLRKIDSPMSSEDHGSTKLHDSSGEVLNDTTGEAYTMLTIDTVLTNETSPKALIYVHNKTSRVADTDEHLTSDSDDSCAQENHLNEKHSVEMM</sequence>
<evidence type="ECO:0000313" key="2">
    <source>
        <dbReference type="EMBL" id="MCD7473148.1"/>
    </source>
</evidence>
<protein>
    <submittedName>
        <fullName evidence="2">Uncharacterized protein</fullName>
    </submittedName>
</protein>
<feature type="compositionally biased region" description="Basic and acidic residues" evidence="1">
    <location>
        <begin position="104"/>
        <end position="114"/>
    </location>
</feature>